<evidence type="ECO:0000313" key="2">
    <source>
        <dbReference type="EMBL" id="MBD8025056.1"/>
    </source>
</evidence>
<evidence type="ECO:0000256" key="1">
    <source>
        <dbReference type="SAM" id="Phobius"/>
    </source>
</evidence>
<dbReference type="Proteomes" id="UP000640930">
    <property type="component" value="Unassembled WGS sequence"/>
</dbReference>
<keyword evidence="1" id="KW-0472">Membrane</keyword>
<organism evidence="2 3">
    <name type="scientific">Ureibacillus galli</name>
    <dbReference type="NCBI Taxonomy" id="2762222"/>
    <lineage>
        <taxon>Bacteria</taxon>
        <taxon>Bacillati</taxon>
        <taxon>Bacillota</taxon>
        <taxon>Bacilli</taxon>
        <taxon>Bacillales</taxon>
        <taxon>Caryophanaceae</taxon>
        <taxon>Ureibacillus</taxon>
    </lineage>
</organism>
<evidence type="ECO:0000313" key="3">
    <source>
        <dbReference type="Proteomes" id="UP000640930"/>
    </source>
</evidence>
<sequence>MKKYIAFLFKTCLLLFLIGGTCLVFGQLAGLLFQRGEWIVKSWEMFAEPTFMISAIAGIFGFILGYYPKKEVTKVNEVEKSSSNELSEEFELIR</sequence>
<dbReference type="EMBL" id="JACSQA010000001">
    <property type="protein sequence ID" value="MBD8025056.1"/>
    <property type="molecule type" value="Genomic_DNA"/>
</dbReference>
<dbReference type="RefSeq" id="WP_191705639.1">
    <property type="nucleotide sequence ID" value="NZ_JACSQA010000001.1"/>
</dbReference>
<accession>A0ABR8X8C8</accession>
<protein>
    <submittedName>
        <fullName evidence="2">Uncharacterized protein</fullName>
    </submittedName>
</protein>
<keyword evidence="3" id="KW-1185">Reference proteome</keyword>
<comment type="caution">
    <text evidence="2">The sequence shown here is derived from an EMBL/GenBank/DDBJ whole genome shotgun (WGS) entry which is preliminary data.</text>
</comment>
<name>A0ABR8X8C8_9BACL</name>
<gene>
    <name evidence="2" type="ORF">H9636_00160</name>
</gene>
<reference evidence="2 3" key="1">
    <citation type="submission" date="2020-08" db="EMBL/GenBank/DDBJ databases">
        <title>A Genomic Blueprint of the Chicken Gut Microbiome.</title>
        <authorList>
            <person name="Gilroy R."/>
            <person name="Ravi A."/>
            <person name="Getino M."/>
            <person name="Pursley I."/>
            <person name="Horton D.L."/>
            <person name="Alikhan N.-F."/>
            <person name="Baker D."/>
            <person name="Gharbi K."/>
            <person name="Hall N."/>
            <person name="Watson M."/>
            <person name="Adriaenssens E.M."/>
            <person name="Foster-Nyarko E."/>
            <person name="Jarju S."/>
            <person name="Secka A."/>
            <person name="Antonio M."/>
            <person name="Oren A."/>
            <person name="Chaudhuri R."/>
            <person name="La Ragione R.M."/>
            <person name="Hildebrand F."/>
            <person name="Pallen M.J."/>
        </authorList>
    </citation>
    <scope>NUCLEOTIDE SEQUENCE [LARGE SCALE GENOMIC DNA]</scope>
    <source>
        <strain evidence="2 3">Re31</strain>
    </source>
</reference>
<keyword evidence="1" id="KW-0812">Transmembrane</keyword>
<feature type="transmembrane region" description="Helical" evidence="1">
    <location>
        <begin position="50"/>
        <end position="67"/>
    </location>
</feature>
<keyword evidence="1" id="KW-1133">Transmembrane helix</keyword>
<proteinExistence type="predicted"/>